<organism evidence="4 5">
    <name type="scientific">Coraliomargarita sinensis</name>
    <dbReference type="NCBI Taxonomy" id="2174842"/>
    <lineage>
        <taxon>Bacteria</taxon>
        <taxon>Pseudomonadati</taxon>
        <taxon>Verrucomicrobiota</taxon>
        <taxon>Opitutia</taxon>
        <taxon>Puniceicoccales</taxon>
        <taxon>Coraliomargaritaceae</taxon>
        <taxon>Coraliomargarita</taxon>
    </lineage>
</organism>
<dbReference type="CDD" id="cd00254">
    <property type="entry name" value="LT-like"/>
    <property type="match status" value="1"/>
</dbReference>
<feature type="domain" description="Transglycosylase SLT" evidence="3">
    <location>
        <begin position="55"/>
        <end position="156"/>
    </location>
</feature>
<evidence type="ECO:0000313" key="4">
    <source>
        <dbReference type="EMBL" id="PXA03814.1"/>
    </source>
</evidence>
<accession>A0A317ZEE4</accession>
<keyword evidence="2" id="KW-1133">Transmembrane helix</keyword>
<comment type="similarity">
    <text evidence="1">Belongs to the transglycosylase Slt family.</text>
</comment>
<dbReference type="InterPro" id="IPR008258">
    <property type="entry name" value="Transglycosylase_SLT_dom_1"/>
</dbReference>
<gene>
    <name evidence="4" type="ORF">DDZ13_09225</name>
</gene>
<keyword evidence="5" id="KW-1185">Reference proteome</keyword>
<evidence type="ECO:0000259" key="3">
    <source>
        <dbReference type="Pfam" id="PF01464"/>
    </source>
</evidence>
<sequence>MVVTMPMDHHYLRDERMLVRLAVVLGIVVGVLAFILAKSMTSRVEQVSPEKVWTYVQEASDQKGLDPEFVYALAWAESSLNAKARSSVARGMMQLTKSAWREVSEESYRHAWDWKTNIRVGVDYLAFCRDFLKRHDAFSYPLLAASYRYGPYYVQKRGFDLNQVRAPKNEIYKRIFEGNIRPVRPPAIADY</sequence>
<evidence type="ECO:0000256" key="2">
    <source>
        <dbReference type="SAM" id="Phobius"/>
    </source>
</evidence>
<reference evidence="4 5" key="1">
    <citation type="submission" date="2018-05" db="EMBL/GenBank/DDBJ databases">
        <title>Coraliomargarita sinensis sp. nov., isolated from a marine solar saltern.</title>
        <authorList>
            <person name="Zhou L.Y."/>
        </authorList>
    </citation>
    <scope>NUCLEOTIDE SEQUENCE [LARGE SCALE GENOMIC DNA]</scope>
    <source>
        <strain evidence="4 5">WN38</strain>
    </source>
</reference>
<dbReference type="InterPro" id="IPR023346">
    <property type="entry name" value="Lysozyme-like_dom_sf"/>
</dbReference>
<feature type="transmembrane region" description="Helical" evidence="2">
    <location>
        <begin position="17"/>
        <end position="37"/>
    </location>
</feature>
<keyword evidence="2" id="KW-0472">Membrane</keyword>
<dbReference type="InParanoid" id="A0A317ZEE4"/>
<protein>
    <recommendedName>
        <fullName evidence="3">Transglycosylase SLT domain-containing protein</fullName>
    </recommendedName>
</protein>
<dbReference type="Gene3D" id="1.10.530.10">
    <property type="match status" value="1"/>
</dbReference>
<evidence type="ECO:0000313" key="5">
    <source>
        <dbReference type="Proteomes" id="UP000247099"/>
    </source>
</evidence>
<dbReference type="Proteomes" id="UP000247099">
    <property type="component" value="Unassembled WGS sequence"/>
</dbReference>
<name>A0A317ZEE4_9BACT</name>
<dbReference type="PANTHER" id="PTHR37423:SF2">
    <property type="entry name" value="MEMBRANE-BOUND LYTIC MUREIN TRANSGLYCOSYLASE C"/>
    <property type="match status" value="1"/>
</dbReference>
<comment type="caution">
    <text evidence="4">The sequence shown here is derived from an EMBL/GenBank/DDBJ whole genome shotgun (WGS) entry which is preliminary data.</text>
</comment>
<dbReference type="AlphaFoldDB" id="A0A317ZEE4"/>
<evidence type="ECO:0000256" key="1">
    <source>
        <dbReference type="ARBA" id="ARBA00007734"/>
    </source>
</evidence>
<keyword evidence="2" id="KW-0812">Transmembrane</keyword>
<dbReference type="EMBL" id="QHJQ01000006">
    <property type="protein sequence ID" value="PXA03814.1"/>
    <property type="molecule type" value="Genomic_DNA"/>
</dbReference>
<dbReference type="PANTHER" id="PTHR37423">
    <property type="entry name" value="SOLUBLE LYTIC MUREIN TRANSGLYCOSYLASE-RELATED"/>
    <property type="match status" value="1"/>
</dbReference>
<dbReference type="SUPFAM" id="SSF53955">
    <property type="entry name" value="Lysozyme-like"/>
    <property type="match status" value="1"/>
</dbReference>
<dbReference type="Pfam" id="PF01464">
    <property type="entry name" value="SLT"/>
    <property type="match status" value="1"/>
</dbReference>
<proteinExistence type="inferred from homology"/>